<reference evidence="7 8" key="1">
    <citation type="submission" date="2016-11" db="EMBL/GenBank/DDBJ databases">
        <authorList>
            <person name="Jaros S."/>
            <person name="Januszkiewicz K."/>
            <person name="Wedrychowicz H."/>
        </authorList>
    </citation>
    <scope>NUCLEOTIDE SEQUENCE [LARGE SCALE GENOMIC DNA]</scope>
    <source>
        <strain evidence="7 8">NF2</strain>
    </source>
</reference>
<dbReference type="InterPro" id="IPR002491">
    <property type="entry name" value="ABC_transptr_periplasmic_BD"/>
</dbReference>
<name>A0A220MFL0_9BACL</name>
<comment type="similarity">
    <text evidence="2">Belongs to the bacterial solute-binding protein 8 family.</text>
</comment>
<evidence type="ECO:0000256" key="2">
    <source>
        <dbReference type="ARBA" id="ARBA00008814"/>
    </source>
</evidence>
<comment type="subcellular location">
    <subcellularLocation>
        <location evidence="1">Cell envelope</location>
    </subcellularLocation>
</comment>
<sequence>MLNKKWIPIVMISCFLFIFLTGCAPIQKIETKNTNTSEKRDANETTYATRKFKHYKGETEVPANPKRVILLGRYLDQMIALGVQPMAAPNWEKWIGDVFPKHLQDKIVGEIMPIEDESKPNYESLLALDPDLIIGSQWMARNYEELSKIAPTVLIDESKPLFPHTLLQLGELFNKKERAEQIIQEYNKKANEAKQKLADAVGNETFIFVRLSGDKLYTIYGPRGDQTGRLLYTDLGLKMLDGVPNFDPSGQAELSLEGFLQLNPDHIFIFTDIVDDANNQFKELEYSNVWKSLKAVKSKQVYDGSEYFLLAMGPIGSKLAIDDIVSQITK</sequence>
<keyword evidence="3" id="KW-0813">Transport</keyword>
<feature type="domain" description="Fe/B12 periplasmic-binding" evidence="6">
    <location>
        <begin position="66"/>
        <end position="330"/>
    </location>
</feature>
<dbReference type="PROSITE" id="PS50983">
    <property type="entry name" value="FE_B12_PBP"/>
    <property type="match status" value="1"/>
</dbReference>
<dbReference type="Proteomes" id="UP000197781">
    <property type="component" value="Chromosome"/>
</dbReference>
<dbReference type="InterPro" id="IPR051313">
    <property type="entry name" value="Bact_iron-sidero_bind"/>
</dbReference>
<dbReference type="Pfam" id="PF01497">
    <property type="entry name" value="Peripla_BP_2"/>
    <property type="match status" value="1"/>
</dbReference>
<evidence type="ECO:0000256" key="1">
    <source>
        <dbReference type="ARBA" id="ARBA00004196"/>
    </source>
</evidence>
<dbReference type="SUPFAM" id="SSF53807">
    <property type="entry name" value="Helical backbone' metal receptor"/>
    <property type="match status" value="1"/>
</dbReference>
<gene>
    <name evidence="7" type="ORF">BP422_09835</name>
</gene>
<keyword evidence="5" id="KW-0175">Coiled coil</keyword>
<organism evidence="7 8">
    <name type="scientific">Brevibacillus formosus</name>
    <dbReference type="NCBI Taxonomy" id="54913"/>
    <lineage>
        <taxon>Bacteria</taxon>
        <taxon>Bacillati</taxon>
        <taxon>Bacillota</taxon>
        <taxon>Bacilli</taxon>
        <taxon>Bacillales</taxon>
        <taxon>Paenibacillaceae</taxon>
        <taxon>Brevibacillus</taxon>
    </lineage>
</organism>
<dbReference type="AlphaFoldDB" id="A0A220MFL0"/>
<keyword evidence="4" id="KW-0732">Signal</keyword>
<evidence type="ECO:0000259" key="6">
    <source>
        <dbReference type="PROSITE" id="PS50983"/>
    </source>
</evidence>
<evidence type="ECO:0000313" key="8">
    <source>
        <dbReference type="Proteomes" id="UP000197781"/>
    </source>
</evidence>
<feature type="coiled-coil region" evidence="5">
    <location>
        <begin position="169"/>
        <end position="203"/>
    </location>
</feature>
<dbReference type="Gene3D" id="3.40.50.1980">
    <property type="entry name" value="Nitrogenase molybdenum iron protein domain"/>
    <property type="match status" value="2"/>
</dbReference>
<dbReference type="GO" id="GO:0030288">
    <property type="term" value="C:outer membrane-bounded periplasmic space"/>
    <property type="evidence" value="ECO:0007669"/>
    <property type="project" value="TreeGrafter"/>
</dbReference>
<evidence type="ECO:0000256" key="3">
    <source>
        <dbReference type="ARBA" id="ARBA00022448"/>
    </source>
</evidence>
<protein>
    <recommendedName>
        <fullName evidence="6">Fe/B12 periplasmic-binding domain-containing protein</fullName>
    </recommendedName>
</protein>
<evidence type="ECO:0000256" key="4">
    <source>
        <dbReference type="ARBA" id="ARBA00022729"/>
    </source>
</evidence>
<accession>A0A220MFL0</accession>
<dbReference type="PANTHER" id="PTHR30532">
    <property type="entry name" value="IRON III DICITRATE-BINDING PERIPLASMIC PROTEIN"/>
    <property type="match status" value="1"/>
</dbReference>
<dbReference type="PANTHER" id="PTHR30532:SF1">
    <property type="entry name" value="IRON(3+)-HYDROXAMATE-BINDING PROTEIN FHUD"/>
    <property type="match status" value="1"/>
</dbReference>
<dbReference type="CDD" id="cd01146">
    <property type="entry name" value="FhuD"/>
    <property type="match status" value="1"/>
</dbReference>
<dbReference type="KEGG" id="bfm:BP422_09835"/>
<evidence type="ECO:0000256" key="5">
    <source>
        <dbReference type="SAM" id="Coils"/>
    </source>
</evidence>
<dbReference type="PROSITE" id="PS51257">
    <property type="entry name" value="PROKAR_LIPOPROTEIN"/>
    <property type="match status" value="1"/>
</dbReference>
<evidence type="ECO:0000313" key="7">
    <source>
        <dbReference type="EMBL" id="ASJ53821.1"/>
    </source>
</evidence>
<proteinExistence type="inferred from homology"/>
<dbReference type="EMBL" id="CP018145">
    <property type="protein sequence ID" value="ASJ53821.1"/>
    <property type="molecule type" value="Genomic_DNA"/>
</dbReference>
<dbReference type="GO" id="GO:1901678">
    <property type="term" value="P:iron coordination entity transport"/>
    <property type="evidence" value="ECO:0007669"/>
    <property type="project" value="UniProtKB-ARBA"/>
</dbReference>